<proteinExistence type="inferred from homology"/>
<dbReference type="PANTHER" id="PTHR43142">
    <property type="entry name" value="CARBOXYLIC ESTER HYDROLASE"/>
    <property type="match status" value="1"/>
</dbReference>
<dbReference type="Proteomes" id="UP001430584">
    <property type="component" value="Unassembled WGS sequence"/>
</dbReference>
<dbReference type="RefSeq" id="XP_066634979.1">
    <property type="nucleotide sequence ID" value="XM_066774860.1"/>
</dbReference>
<evidence type="ECO:0000259" key="4">
    <source>
        <dbReference type="Pfam" id="PF00135"/>
    </source>
</evidence>
<evidence type="ECO:0000256" key="1">
    <source>
        <dbReference type="ARBA" id="ARBA00005964"/>
    </source>
</evidence>
<evidence type="ECO:0000313" key="5">
    <source>
        <dbReference type="EMBL" id="KAL0261950.1"/>
    </source>
</evidence>
<protein>
    <recommendedName>
        <fullName evidence="3">Carboxylic ester hydrolase</fullName>
        <ecNumber evidence="3">3.1.1.-</ecNumber>
    </recommendedName>
</protein>
<dbReference type="EC" id="3.1.1.-" evidence="3"/>
<accession>A0ABR3CMV6</accession>
<evidence type="ECO:0000313" key="6">
    <source>
        <dbReference type="Proteomes" id="UP001430584"/>
    </source>
</evidence>
<organism evidence="5 6">
    <name type="scientific">Diplodia seriata</name>
    <dbReference type="NCBI Taxonomy" id="420778"/>
    <lineage>
        <taxon>Eukaryota</taxon>
        <taxon>Fungi</taxon>
        <taxon>Dikarya</taxon>
        <taxon>Ascomycota</taxon>
        <taxon>Pezizomycotina</taxon>
        <taxon>Dothideomycetes</taxon>
        <taxon>Dothideomycetes incertae sedis</taxon>
        <taxon>Botryosphaeriales</taxon>
        <taxon>Botryosphaeriaceae</taxon>
        <taxon>Diplodia</taxon>
    </lineage>
</organism>
<keyword evidence="6" id="KW-1185">Reference proteome</keyword>
<evidence type="ECO:0000256" key="3">
    <source>
        <dbReference type="RuleBase" id="RU361235"/>
    </source>
</evidence>
<dbReference type="GeneID" id="92007470"/>
<dbReference type="PROSITE" id="PS00122">
    <property type="entry name" value="CARBOXYLESTERASE_B_1"/>
    <property type="match status" value="1"/>
</dbReference>
<dbReference type="InterPro" id="IPR002018">
    <property type="entry name" value="CarbesteraseB"/>
</dbReference>
<sequence>MVSADRSTSELTSSLLHSQAFLLKLLWLLFRCPSKMPETIREPYLKDLQYRGFIEGSTIKEKGSGRELAHYFGGLPYGLPPIGPYRWRLPRPLPPCYRYGTRANPGRFTGNTSMCPQGLPTWVENASDTSNLWDEDCLQLNIWIPSGEPPAGGWPVLFYIHGGFLQVGNPNEYNPVSLLSETPARFIIVLPAYRLNLLGFLSSRELQAAAGAESVGNFGFWDQRLALEWTRKNVSYFGGDPGNITVAGYSAGSHSAFKQLAYDLYLPDSKAVIRRVIMWSNGPGMQPKSQGAAQEQFDELLTVLGIPLSLPAHEKVERLGALPPRRLLAAIPKMQRHQFRAVVDDAFVRKNLYVDIDNGDFGWRMRARGVALMTGECRDEHNLYGTWYPPGDSLQSLRARLCAEYPSSAVDVLIQHYYPQDRLPAGVCDWRDAFGRVYADMQVHHLERGFIDKLHAGGAGDLVYRYRVEWRLRCCDRFLPPGWGVTHTADKPIWWWGNGMELAEEEKELAWTALTGPYVRFVKGELDELRKEWGTSGPSQARMVDPQGKLVIWEDSMWEEGTGVWNALRAVGATQTGRNIEESAKL</sequence>
<keyword evidence="2 3" id="KW-0378">Hydrolase</keyword>
<dbReference type="SUPFAM" id="SSF53474">
    <property type="entry name" value="alpha/beta-Hydrolases"/>
    <property type="match status" value="1"/>
</dbReference>
<dbReference type="Gene3D" id="3.40.50.1820">
    <property type="entry name" value="alpha/beta hydrolase"/>
    <property type="match status" value="1"/>
</dbReference>
<comment type="similarity">
    <text evidence="1 3">Belongs to the type-B carboxylesterase/lipase family.</text>
</comment>
<dbReference type="PANTHER" id="PTHR43142:SF4">
    <property type="entry name" value="CARBOXYLIC ESTER HYDROLASE"/>
    <property type="match status" value="1"/>
</dbReference>
<dbReference type="InterPro" id="IPR029058">
    <property type="entry name" value="AB_hydrolase_fold"/>
</dbReference>
<dbReference type="Pfam" id="PF00135">
    <property type="entry name" value="COesterase"/>
    <property type="match status" value="1"/>
</dbReference>
<name>A0ABR3CMV6_9PEZI</name>
<comment type="caution">
    <text evidence="5">The sequence shown here is derived from an EMBL/GenBank/DDBJ whole genome shotgun (WGS) entry which is preliminary data.</text>
</comment>
<dbReference type="EMBL" id="JAJVCZ030000003">
    <property type="protein sequence ID" value="KAL0261950.1"/>
    <property type="molecule type" value="Genomic_DNA"/>
</dbReference>
<evidence type="ECO:0000256" key="2">
    <source>
        <dbReference type="ARBA" id="ARBA00022801"/>
    </source>
</evidence>
<dbReference type="InterPro" id="IPR019826">
    <property type="entry name" value="Carboxylesterase_B_AS"/>
</dbReference>
<gene>
    <name evidence="5" type="ORF">SLS55_003385</name>
</gene>
<reference evidence="5 6" key="1">
    <citation type="submission" date="2024-02" db="EMBL/GenBank/DDBJ databases">
        <title>De novo assembly and annotation of 12 fungi associated with fruit tree decline syndrome in Ontario, Canada.</title>
        <authorList>
            <person name="Sulman M."/>
            <person name="Ellouze W."/>
            <person name="Ilyukhin E."/>
        </authorList>
    </citation>
    <scope>NUCLEOTIDE SEQUENCE [LARGE SCALE GENOMIC DNA]</scope>
    <source>
        <strain evidence="5 6">FDS-637</strain>
    </source>
</reference>
<feature type="domain" description="Carboxylesterase type B" evidence="4">
    <location>
        <begin position="50"/>
        <end position="509"/>
    </location>
</feature>